<dbReference type="KEGG" id="emc:129344331"/>
<dbReference type="GO" id="GO:0035336">
    <property type="term" value="P:long-chain fatty-acyl-CoA metabolic process"/>
    <property type="evidence" value="ECO:0007669"/>
    <property type="project" value="TreeGrafter"/>
</dbReference>
<dbReference type="CDD" id="cd09071">
    <property type="entry name" value="FAR_C"/>
    <property type="match status" value="1"/>
</dbReference>
<dbReference type="CDD" id="cd05236">
    <property type="entry name" value="FAR-N_SDR_e"/>
    <property type="match status" value="1"/>
</dbReference>
<dbReference type="CTD" id="55711"/>
<comment type="catalytic activity">
    <reaction evidence="17">
        <text>18-methylnonadecanoyl-CoA + 2 NADPH + 2 H(+) = 18-methylnonadecan-1-ol + 2 NADP(+) + CoA</text>
        <dbReference type="Rhea" id="RHEA:81767"/>
        <dbReference type="ChEBI" id="CHEBI:15378"/>
        <dbReference type="ChEBI" id="CHEBI:57287"/>
        <dbReference type="ChEBI" id="CHEBI:57783"/>
        <dbReference type="ChEBI" id="CHEBI:58349"/>
        <dbReference type="ChEBI" id="CHEBI:84914"/>
        <dbReference type="ChEBI" id="CHEBI:231999"/>
    </reaction>
    <physiologicalReaction direction="left-to-right" evidence="17">
        <dbReference type="Rhea" id="RHEA:81768"/>
    </physiologicalReaction>
</comment>
<dbReference type="RefSeq" id="XP_054856902.1">
    <property type="nucleotide sequence ID" value="XM_055000927.1"/>
</dbReference>
<comment type="catalytic activity">
    <reaction evidence="15">
        <text>hexadecanoyl-CoA + 2 NADPH + 2 H(+) = hexadecan-1-ol + 2 NADP(+) + CoA</text>
        <dbReference type="Rhea" id="RHEA:36315"/>
        <dbReference type="ChEBI" id="CHEBI:15378"/>
        <dbReference type="ChEBI" id="CHEBI:16125"/>
        <dbReference type="ChEBI" id="CHEBI:57287"/>
        <dbReference type="ChEBI" id="CHEBI:57379"/>
        <dbReference type="ChEBI" id="CHEBI:57783"/>
        <dbReference type="ChEBI" id="CHEBI:58349"/>
        <dbReference type="EC" id="1.2.1.84"/>
    </reaction>
    <physiologicalReaction direction="left-to-right" evidence="15">
        <dbReference type="Rhea" id="RHEA:36316"/>
    </physiologicalReaction>
</comment>
<comment type="similarity">
    <text evidence="2 20">Belongs to the fatty acyl-CoA reductase family.</text>
</comment>
<evidence type="ECO:0000256" key="14">
    <source>
        <dbReference type="ARBA" id="ARBA00047991"/>
    </source>
</evidence>
<sequence>MSSVATYYNGKSVLITGATGFMGKVLVEKLLRSSPDVKAVYILVRPKSGQSMQERVVDMVKCKVFDRVREGWPNFHEKIKAINAELTQPNLAICPEDTRELLSEVNIVFHCAATVRFDEPLKHALLLNVMGTQQLLVLARQMHNLEAFIHVSTAYANCNQRHIEEVIYPPPVEPKKLFSLVEWMDESLVQEITPKLIGDWPNTYTFTKALTEYLVQQEKGGLNVAIIRPSIVGASWQEPFPGWIDNFNGTSGFLIAAGKGIIRTVKCNLDAVADIVPVDVAINLILAAGWYTAVHRPKSMLIYNCTTGGINPFCWGEMENYVIATYKRNPLEKAFRIPSANMTSNYLIHQYWTTVSHRVPALLYDLYLRLTGRKPRMMKIFNRLHRTMTLLEYFTSQTWEWSSDNMNMLMNQLSPKDKKLFCFDVRQLHWSEYIENYCVGTKKYLLNEDMAGIPAAKQHLRKLRNIQYAFNTTLLVIIWRVFIARSQMAQNIWYFVVNLCYKFLSYFRASSTLRH</sequence>
<evidence type="ECO:0000256" key="11">
    <source>
        <dbReference type="ARBA" id="ARBA00045581"/>
    </source>
</evidence>
<dbReference type="RefSeq" id="XP_054856901.1">
    <property type="nucleotide sequence ID" value="XM_055000926.1"/>
</dbReference>
<evidence type="ECO:0000256" key="4">
    <source>
        <dbReference type="ARBA" id="ARBA00022692"/>
    </source>
</evidence>
<comment type="function">
    <text evidence="20">Catalyzes the reduction of fatty acyl-CoA to fatty alcohols.</text>
</comment>
<evidence type="ECO:0000313" key="26">
    <source>
        <dbReference type="RefSeq" id="XP_054856902.1"/>
    </source>
</evidence>
<evidence type="ECO:0000256" key="10">
    <source>
        <dbReference type="ARBA" id="ARBA00023140"/>
    </source>
</evidence>
<dbReference type="InterPro" id="IPR036291">
    <property type="entry name" value="NAD(P)-bd_dom_sf"/>
</dbReference>
<comment type="subcellular location">
    <subcellularLocation>
        <location evidence="1">Peroxisome membrane</location>
        <topology evidence="1">Single-pass membrane protein</topology>
    </subcellularLocation>
</comment>
<dbReference type="GO" id="GO:0005778">
    <property type="term" value="C:peroxisomal membrane"/>
    <property type="evidence" value="ECO:0007669"/>
    <property type="project" value="UniProtKB-SubCell"/>
</dbReference>
<evidence type="ECO:0000313" key="24">
    <source>
        <dbReference type="RefSeq" id="XP_054856900.1"/>
    </source>
</evidence>
<proteinExistence type="inferred from homology"/>
<dbReference type="PANTHER" id="PTHR11011:SF120">
    <property type="entry name" value="FATTY ACYL-COA REDUCTASE 2"/>
    <property type="match status" value="1"/>
</dbReference>
<keyword evidence="8 20" id="KW-0443">Lipid metabolism</keyword>
<dbReference type="Pfam" id="PF03015">
    <property type="entry name" value="Sterile"/>
    <property type="match status" value="1"/>
</dbReference>
<evidence type="ECO:0000256" key="15">
    <source>
        <dbReference type="ARBA" id="ARBA00048521"/>
    </source>
</evidence>
<comment type="catalytic activity">
    <reaction evidence="19">
        <text>eicosanoyl-CoA + 2 NADPH + 2 H(+) = eicosan-1-ol + 2 NADP(+) + CoA</text>
        <dbReference type="Rhea" id="RHEA:81727"/>
        <dbReference type="ChEBI" id="CHEBI:15378"/>
        <dbReference type="ChEBI" id="CHEBI:57287"/>
        <dbReference type="ChEBI" id="CHEBI:57380"/>
        <dbReference type="ChEBI" id="CHEBI:57783"/>
        <dbReference type="ChEBI" id="CHEBI:58349"/>
        <dbReference type="ChEBI" id="CHEBI:75627"/>
    </reaction>
    <physiologicalReaction direction="left-to-right" evidence="19">
        <dbReference type="Rhea" id="RHEA:81728"/>
    </physiologicalReaction>
</comment>
<evidence type="ECO:0000256" key="17">
    <source>
        <dbReference type="ARBA" id="ARBA00049865"/>
    </source>
</evidence>
<keyword evidence="3 20" id="KW-0444">Lipid biosynthesis</keyword>
<feature type="domain" description="Thioester reductase (TE)" evidence="22">
    <location>
        <begin position="15"/>
        <end position="285"/>
    </location>
</feature>
<keyword evidence="9 20" id="KW-0472">Membrane</keyword>
<evidence type="ECO:0000256" key="8">
    <source>
        <dbReference type="ARBA" id="ARBA00023098"/>
    </source>
</evidence>
<name>A0AA97KJ34_EUBMA</name>
<evidence type="ECO:0000256" key="5">
    <source>
        <dbReference type="ARBA" id="ARBA00022857"/>
    </source>
</evidence>
<comment type="catalytic activity">
    <reaction evidence="13">
        <text>(9Z)-octadecenoyl-CoA + 2 NADPH + 2 H(+) = (9Z)-octadecen-1-ol + 2 NADP(+) + CoA</text>
        <dbReference type="Rhea" id="RHEA:36323"/>
        <dbReference type="ChEBI" id="CHEBI:15378"/>
        <dbReference type="ChEBI" id="CHEBI:57287"/>
        <dbReference type="ChEBI" id="CHEBI:57387"/>
        <dbReference type="ChEBI" id="CHEBI:57783"/>
        <dbReference type="ChEBI" id="CHEBI:58349"/>
        <dbReference type="ChEBI" id="CHEBI:73504"/>
    </reaction>
    <physiologicalReaction direction="left-to-right" evidence="13">
        <dbReference type="Rhea" id="RHEA:36324"/>
    </physiologicalReaction>
</comment>
<evidence type="ECO:0000256" key="20">
    <source>
        <dbReference type="RuleBase" id="RU363097"/>
    </source>
</evidence>
<feature type="transmembrane region" description="Helical" evidence="20">
    <location>
        <begin position="468"/>
        <end position="486"/>
    </location>
</feature>
<dbReference type="GO" id="GO:0080019">
    <property type="term" value="F:alcohol-forming very long-chain fatty acyl-CoA reductase activity"/>
    <property type="evidence" value="ECO:0007669"/>
    <property type="project" value="InterPro"/>
</dbReference>
<keyword evidence="6 20" id="KW-1133">Transmembrane helix</keyword>
<dbReference type="EC" id="1.2.1.84" evidence="20"/>
<dbReference type="Proteomes" id="UP001190640">
    <property type="component" value="Chromosome 16"/>
</dbReference>
<evidence type="ECO:0000256" key="12">
    <source>
        <dbReference type="ARBA" id="ARBA00047362"/>
    </source>
</evidence>
<comment type="catalytic activity">
    <reaction evidence="16">
        <text>a long-chain fatty acyl-CoA + 2 NADPH + 2 H(+) = a long-chain primary fatty alcohol + 2 NADP(+) + CoA</text>
        <dbReference type="Rhea" id="RHEA:52716"/>
        <dbReference type="ChEBI" id="CHEBI:15378"/>
        <dbReference type="ChEBI" id="CHEBI:57287"/>
        <dbReference type="ChEBI" id="CHEBI:57783"/>
        <dbReference type="ChEBI" id="CHEBI:58349"/>
        <dbReference type="ChEBI" id="CHEBI:77396"/>
        <dbReference type="ChEBI" id="CHEBI:83139"/>
        <dbReference type="EC" id="1.2.1.84"/>
    </reaction>
    <physiologicalReaction direction="left-to-right" evidence="16">
        <dbReference type="Rhea" id="RHEA:52717"/>
    </physiologicalReaction>
</comment>
<dbReference type="GeneID" id="129344331"/>
<dbReference type="InterPro" id="IPR033640">
    <property type="entry name" value="FAR_C"/>
</dbReference>
<feature type="domain" description="Fatty acyl-CoA reductase C-terminal" evidence="21">
    <location>
        <begin position="357"/>
        <end position="448"/>
    </location>
</feature>
<evidence type="ECO:0000256" key="9">
    <source>
        <dbReference type="ARBA" id="ARBA00023136"/>
    </source>
</evidence>
<dbReference type="GO" id="GO:0102965">
    <property type="term" value="F:alcohol-forming long-chain fatty acyl-CoA reductase activity"/>
    <property type="evidence" value="ECO:0007669"/>
    <property type="project" value="UniProtKB-EC"/>
</dbReference>
<comment type="catalytic activity">
    <reaction evidence="14">
        <text>octadecanoyl-CoA + 2 NADPH + 2 H(+) = octadecan-1-ol + 2 NADP(+) + CoA</text>
        <dbReference type="Rhea" id="RHEA:36319"/>
        <dbReference type="ChEBI" id="CHEBI:15378"/>
        <dbReference type="ChEBI" id="CHEBI:32154"/>
        <dbReference type="ChEBI" id="CHEBI:57287"/>
        <dbReference type="ChEBI" id="CHEBI:57394"/>
        <dbReference type="ChEBI" id="CHEBI:57783"/>
        <dbReference type="ChEBI" id="CHEBI:58349"/>
        <dbReference type="EC" id="1.2.1.84"/>
    </reaction>
    <physiologicalReaction direction="left-to-right" evidence="14">
        <dbReference type="Rhea" id="RHEA:36320"/>
    </physiologicalReaction>
</comment>
<dbReference type="InterPro" id="IPR026055">
    <property type="entry name" value="FAR"/>
</dbReference>
<comment type="catalytic activity">
    <reaction evidence="18">
        <text>16-methylheptadecanoyl-CoA + 2 NADPH + 2 H(+) = 16-methylheptadecan-1-ol + 2 NADP(+) + CoA</text>
        <dbReference type="Rhea" id="RHEA:81763"/>
        <dbReference type="ChEBI" id="CHEBI:15378"/>
        <dbReference type="ChEBI" id="CHEBI:57287"/>
        <dbReference type="ChEBI" id="CHEBI:57783"/>
        <dbReference type="ChEBI" id="CHEBI:58349"/>
        <dbReference type="ChEBI" id="CHEBI:84911"/>
        <dbReference type="ChEBI" id="CHEBI:231998"/>
    </reaction>
    <physiologicalReaction direction="left-to-right" evidence="18">
        <dbReference type="Rhea" id="RHEA:81764"/>
    </physiologicalReaction>
</comment>
<dbReference type="RefSeq" id="XP_054856900.1">
    <property type="nucleotide sequence ID" value="XM_055000925.1"/>
</dbReference>
<dbReference type="Pfam" id="PF07993">
    <property type="entry name" value="NAD_binding_4"/>
    <property type="match status" value="1"/>
</dbReference>
<keyword evidence="5 20" id="KW-0521">NADP</keyword>
<comment type="catalytic activity">
    <reaction evidence="12">
        <text>(9Z,12Z)-octadecadienoyl-CoA + 2 NADPH + 2 H(+) = (9Z,12Z)-octadecadien-1-ol + 2 NADP(+) + CoA</text>
        <dbReference type="Rhea" id="RHEA:36363"/>
        <dbReference type="ChEBI" id="CHEBI:15378"/>
        <dbReference type="ChEBI" id="CHEBI:57287"/>
        <dbReference type="ChEBI" id="CHEBI:57383"/>
        <dbReference type="ChEBI" id="CHEBI:57783"/>
        <dbReference type="ChEBI" id="CHEBI:58349"/>
        <dbReference type="ChEBI" id="CHEBI:73534"/>
    </reaction>
    <physiologicalReaction direction="left-to-right" evidence="12">
        <dbReference type="Rhea" id="RHEA:36364"/>
    </physiologicalReaction>
</comment>
<dbReference type="GO" id="GO:0008610">
    <property type="term" value="P:lipid biosynthetic process"/>
    <property type="evidence" value="ECO:0007669"/>
    <property type="project" value="UniProtKB-ARBA"/>
</dbReference>
<keyword evidence="23" id="KW-1185">Reference proteome</keyword>
<dbReference type="AlphaFoldDB" id="A0AA97KJ34"/>
<evidence type="ECO:0000256" key="13">
    <source>
        <dbReference type="ARBA" id="ARBA00047934"/>
    </source>
</evidence>
<evidence type="ECO:0000256" key="19">
    <source>
        <dbReference type="ARBA" id="ARBA00049930"/>
    </source>
</evidence>
<dbReference type="Gene3D" id="3.40.50.720">
    <property type="entry name" value="NAD(P)-binding Rossmann-like Domain"/>
    <property type="match status" value="1"/>
</dbReference>
<evidence type="ECO:0000256" key="2">
    <source>
        <dbReference type="ARBA" id="ARBA00005928"/>
    </source>
</evidence>
<dbReference type="SUPFAM" id="SSF51735">
    <property type="entry name" value="NAD(P)-binding Rossmann-fold domains"/>
    <property type="match status" value="1"/>
</dbReference>
<evidence type="ECO:0000256" key="6">
    <source>
        <dbReference type="ARBA" id="ARBA00022989"/>
    </source>
</evidence>
<evidence type="ECO:0000256" key="3">
    <source>
        <dbReference type="ARBA" id="ARBA00022516"/>
    </source>
</evidence>
<evidence type="ECO:0000313" key="23">
    <source>
        <dbReference type="Proteomes" id="UP001190640"/>
    </source>
</evidence>
<evidence type="ECO:0000256" key="18">
    <source>
        <dbReference type="ARBA" id="ARBA00049928"/>
    </source>
</evidence>
<evidence type="ECO:0000256" key="1">
    <source>
        <dbReference type="ARBA" id="ARBA00004549"/>
    </source>
</evidence>
<evidence type="ECO:0000259" key="22">
    <source>
        <dbReference type="Pfam" id="PF07993"/>
    </source>
</evidence>
<evidence type="ECO:0000256" key="16">
    <source>
        <dbReference type="ARBA" id="ARBA00049089"/>
    </source>
</evidence>
<keyword evidence="4 20" id="KW-0812">Transmembrane</keyword>
<accession>A0AA97KJ34</accession>
<evidence type="ECO:0000313" key="25">
    <source>
        <dbReference type="RefSeq" id="XP_054856901.1"/>
    </source>
</evidence>
<evidence type="ECO:0000256" key="7">
    <source>
        <dbReference type="ARBA" id="ARBA00023002"/>
    </source>
</evidence>
<dbReference type="PANTHER" id="PTHR11011">
    <property type="entry name" value="MALE STERILITY PROTEIN 2-RELATED"/>
    <property type="match status" value="1"/>
</dbReference>
<reference evidence="24 25" key="1">
    <citation type="submission" date="2025-04" db="UniProtKB">
        <authorList>
            <consortium name="RefSeq"/>
        </authorList>
    </citation>
    <scope>IDENTIFICATION</scope>
    <source>
        <tissue evidence="24 25">Blood</tissue>
    </source>
</reference>
<evidence type="ECO:0000259" key="21">
    <source>
        <dbReference type="Pfam" id="PF03015"/>
    </source>
</evidence>
<gene>
    <name evidence="24 25 26" type="primary">FAR2</name>
</gene>
<organism evidence="23 26">
    <name type="scientific">Eublepharis macularius</name>
    <name type="common">Leopard gecko</name>
    <name type="synonym">Cyrtodactylus macularius</name>
    <dbReference type="NCBI Taxonomy" id="481883"/>
    <lineage>
        <taxon>Eukaryota</taxon>
        <taxon>Metazoa</taxon>
        <taxon>Chordata</taxon>
        <taxon>Craniata</taxon>
        <taxon>Vertebrata</taxon>
        <taxon>Euteleostomi</taxon>
        <taxon>Lepidosauria</taxon>
        <taxon>Squamata</taxon>
        <taxon>Bifurcata</taxon>
        <taxon>Gekkota</taxon>
        <taxon>Eublepharidae</taxon>
        <taxon>Eublepharinae</taxon>
        <taxon>Eublepharis</taxon>
    </lineage>
</organism>
<keyword evidence="10" id="KW-0576">Peroxisome</keyword>
<dbReference type="InterPro" id="IPR013120">
    <property type="entry name" value="FAR_NAD-bd"/>
</dbReference>
<protein>
    <recommendedName>
        <fullName evidence="20">Fatty acyl-CoA reductase</fullName>
        <ecNumber evidence="20">1.2.1.84</ecNumber>
    </recommendedName>
</protein>
<dbReference type="FunFam" id="3.40.50.720:FF:000123">
    <property type="entry name" value="Fatty acyl-CoA reductase"/>
    <property type="match status" value="1"/>
</dbReference>
<keyword evidence="7 20" id="KW-0560">Oxidoreductase</keyword>
<comment type="function">
    <text evidence="11">Catalyzes the reduction of saturated and unsaturated C16 or C18 fatty acyl-CoA to fatty alcohols. It plays an essential role in the production of ether lipids/plasmalogens which synthesis requires fatty alcohols. In parallel, it is also required for wax monoesters production since fatty alcohols also constitute a substrate for their synthesis.</text>
</comment>